<organism evidence="2 3">
    <name type="scientific">Streptomyces demainii</name>
    <dbReference type="NCBI Taxonomy" id="588122"/>
    <lineage>
        <taxon>Bacteria</taxon>
        <taxon>Bacillati</taxon>
        <taxon>Actinomycetota</taxon>
        <taxon>Actinomycetes</taxon>
        <taxon>Kitasatosporales</taxon>
        <taxon>Streptomycetaceae</taxon>
        <taxon>Streptomyces</taxon>
    </lineage>
</organism>
<evidence type="ECO:0000313" key="3">
    <source>
        <dbReference type="Proteomes" id="UP001234880"/>
    </source>
</evidence>
<gene>
    <name evidence="2" type="ORF">JOF35_008642</name>
</gene>
<dbReference type="RefSeq" id="WP_220047561.1">
    <property type="nucleotide sequence ID" value="NZ_JAURUE010000002.1"/>
</dbReference>
<dbReference type="Proteomes" id="UP001234880">
    <property type="component" value="Unassembled WGS sequence"/>
</dbReference>
<keyword evidence="3" id="KW-1185">Reference proteome</keyword>
<comment type="caution">
    <text evidence="2">The sequence shown here is derived from an EMBL/GenBank/DDBJ whole genome shotgun (WGS) entry which is preliminary data.</text>
</comment>
<name>A0ABT9L6G2_9ACTN</name>
<dbReference type="InterPro" id="IPR036265">
    <property type="entry name" value="HIT-like_sf"/>
</dbReference>
<evidence type="ECO:0000313" key="2">
    <source>
        <dbReference type="EMBL" id="MDP9616304.1"/>
    </source>
</evidence>
<dbReference type="InterPro" id="IPR011146">
    <property type="entry name" value="HIT-like"/>
</dbReference>
<dbReference type="SUPFAM" id="SSF54197">
    <property type="entry name" value="HIT-like"/>
    <property type="match status" value="1"/>
</dbReference>
<dbReference type="EMBL" id="JAURUE010000002">
    <property type="protein sequence ID" value="MDP9616304.1"/>
    <property type="molecule type" value="Genomic_DNA"/>
</dbReference>
<proteinExistence type="predicted"/>
<dbReference type="Pfam" id="PF01230">
    <property type="entry name" value="HIT"/>
    <property type="match status" value="1"/>
</dbReference>
<evidence type="ECO:0000259" key="1">
    <source>
        <dbReference type="Pfam" id="PF01230"/>
    </source>
</evidence>
<reference evidence="2 3" key="1">
    <citation type="submission" date="2023-07" db="EMBL/GenBank/DDBJ databases">
        <title>Sequencing the genomes of 1000 actinobacteria strains.</title>
        <authorList>
            <person name="Klenk H.-P."/>
        </authorList>
    </citation>
    <scope>NUCLEOTIDE SEQUENCE [LARGE SCALE GENOMIC DNA]</scope>
    <source>
        <strain evidence="2 3">DSM 41600</strain>
    </source>
</reference>
<protein>
    <submittedName>
        <fullName evidence="2">Histidine triad (HIT) family protein</fullName>
    </submittedName>
</protein>
<sequence>MPSPGAPRPDCPFCRIIHAGAPAKIIHEWHDALAIVPRGGECTEDHLLALPCGHVVDFTTGPVVSATVQLRAAELAQRLGGQWNYLTSCGLDATQTVFHLHGHLVPRAAGDGLALPWSHAAREQEPAR</sequence>
<accession>A0ABT9L6G2</accession>
<feature type="domain" description="HIT" evidence="1">
    <location>
        <begin position="43"/>
        <end position="108"/>
    </location>
</feature>
<dbReference type="Gene3D" id="3.30.428.10">
    <property type="entry name" value="HIT-like"/>
    <property type="match status" value="1"/>
</dbReference>